<evidence type="ECO:0000313" key="15">
    <source>
        <dbReference type="Proteomes" id="UP000727962"/>
    </source>
</evidence>
<evidence type="ECO:0000256" key="1">
    <source>
        <dbReference type="ARBA" id="ARBA00009922"/>
    </source>
</evidence>
<dbReference type="FunFam" id="1.10.486.10:FF:000003">
    <property type="entry name" value="ATP-dependent DNA helicase"/>
    <property type="match status" value="1"/>
</dbReference>
<keyword evidence="4 11" id="KW-0347">Helicase</keyword>
<dbReference type="InterPro" id="IPR000212">
    <property type="entry name" value="DNA_helicase_UvrD/REP"/>
</dbReference>
<accession>A0A931LY50</accession>
<keyword evidence="5 11" id="KW-0067">ATP-binding</keyword>
<keyword evidence="7" id="KW-0413">Isomerase</keyword>
<dbReference type="Pfam" id="PF13361">
    <property type="entry name" value="UvrD_C"/>
    <property type="match status" value="2"/>
</dbReference>
<keyword evidence="3 11" id="KW-0378">Hydrolase</keyword>
<dbReference type="EMBL" id="JACOSL010000041">
    <property type="protein sequence ID" value="MBI1756895.1"/>
    <property type="molecule type" value="Genomic_DNA"/>
</dbReference>
<dbReference type="Proteomes" id="UP000727962">
    <property type="component" value="Unassembled WGS sequence"/>
</dbReference>
<evidence type="ECO:0000256" key="3">
    <source>
        <dbReference type="ARBA" id="ARBA00022801"/>
    </source>
</evidence>
<evidence type="ECO:0000256" key="2">
    <source>
        <dbReference type="ARBA" id="ARBA00022741"/>
    </source>
</evidence>
<dbReference type="GO" id="GO:0033202">
    <property type="term" value="C:DNA helicase complex"/>
    <property type="evidence" value="ECO:0007669"/>
    <property type="project" value="TreeGrafter"/>
</dbReference>
<dbReference type="PANTHER" id="PTHR11070:SF2">
    <property type="entry name" value="ATP-DEPENDENT DNA HELICASE SRS2"/>
    <property type="match status" value="1"/>
</dbReference>
<evidence type="ECO:0000259" key="13">
    <source>
        <dbReference type="PROSITE" id="PS51217"/>
    </source>
</evidence>
<evidence type="ECO:0000256" key="5">
    <source>
        <dbReference type="ARBA" id="ARBA00022840"/>
    </source>
</evidence>
<evidence type="ECO:0000256" key="6">
    <source>
        <dbReference type="ARBA" id="ARBA00023125"/>
    </source>
</evidence>
<evidence type="ECO:0000256" key="10">
    <source>
        <dbReference type="ARBA" id="ARBA00048988"/>
    </source>
</evidence>
<dbReference type="EC" id="5.6.2.4" evidence="9"/>
<evidence type="ECO:0000256" key="7">
    <source>
        <dbReference type="ARBA" id="ARBA00023235"/>
    </source>
</evidence>
<feature type="domain" description="UvrD-like helicase ATP-binding" evidence="12">
    <location>
        <begin position="8"/>
        <end position="286"/>
    </location>
</feature>
<evidence type="ECO:0000256" key="8">
    <source>
        <dbReference type="ARBA" id="ARBA00034617"/>
    </source>
</evidence>
<dbReference type="AlphaFoldDB" id="A0A931LY50"/>
<dbReference type="GO" id="GO:0003677">
    <property type="term" value="F:DNA binding"/>
    <property type="evidence" value="ECO:0007669"/>
    <property type="project" value="UniProtKB-KW"/>
</dbReference>
<dbReference type="GO" id="GO:0000725">
    <property type="term" value="P:recombinational repair"/>
    <property type="evidence" value="ECO:0007669"/>
    <property type="project" value="TreeGrafter"/>
</dbReference>
<dbReference type="PANTHER" id="PTHR11070">
    <property type="entry name" value="UVRD / RECB / PCRA DNA HELICASE FAMILY MEMBER"/>
    <property type="match status" value="1"/>
</dbReference>
<dbReference type="PROSITE" id="PS51217">
    <property type="entry name" value="UVRD_HELICASE_CTER"/>
    <property type="match status" value="1"/>
</dbReference>
<dbReference type="Gene3D" id="1.10.10.160">
    <property type="match status" value="1"/>
</dbReference>
<dbReference type="GO" id="GO:0009314">
    <property type="term" value="P:response to radiation"/>
    <property type="evidence" value="ECO:0007669"/>
    <property type="project" value="UniProtKB-ARBA"/>
</dbReference>
<dbReference type="SUPFAM" id="SSF52540">
    <property type="entry name" value="P-loop containing nucleoside triphosphate hydrolases"/>
    <property type="match status" value="1"/>
</dbReference>
<dbReference type="Pfam" id="PF00580">
    <property type="entry name" value="UvrD-helicase"/>
    <property type="match status" value="1"/>
</dbReference>
<sequence length="738" mass="81367">MTSPLDLSALNPEQRAAVEHVGGPLLIFAGAGSGKTRVIAYRVARLLREGVPAPRVLAVTFTNKAAREMQHRVELLAGEGAKGMWIGTFHAMCAKLLRIDGRAIGLDPNFVIYDDADQLQLLRDLLKQRNLDDKSIQPRAVLSEISSAKERLITPEQYADRAAGFFERIVADLFKAYNALLRKANALDFDDILQFAVRLLEQRADVLERYQERFLHVLVDEYQDVNLAQYRLVGLLAGRHRNLVVVGDDDQSIYAWRGADVSLILRFGSDHPDATVVKLEQNYRSTQRILSAANAVIQHNRGRAAKTLWTGNAEGAAVSLTQAGTEQDEAMTVADAIVKDVRIGRRRYGEFAVLYRTNAQSRAIEEALLTMRVPNVLIGGQRFYERKEVKDLLCYLRLTLNPADDVSARRVINTPPRGIGAGAMAHIEAWAAHHSLPVWNALSADAVQGELPKRTLNGLRNFVAAIDGARRLAEAGPVVPVLKHLLGASGYLEMLKTEGSDDSLERLENLQELLNVTAEYDATSEGPSLSGFLESVSLVADVDNLQEGGEAVTLMTLHSAKGLEFPVVFLIGLEEGVFPHSRSMGSDAEIEEERRLCYVGMTRAREELHLLHAHRRSVFGQPSFNRPSRFLEHIPPETLSSLAGDRAPRGMPARQVYQERTGAYRVVDSAPLPSPRGLRGPSWRAPFEVGQRVRHAKFGIGVVVACSPLRDDSEVTVAFPGVIGVKKLVQNLAKLEAI</sequence>
<dbReference type="GO" id="GO:0005829">
    <property type="term" value="C:cytosol"/>
    <property type="evidence" value="ECO:0007669"/>
    <property type="project" value="TreeGrafter"/>
</dbReference>
<dbReference type="Pfam" id="PF21196">
    <property type="entry name" value="PcrA_UvrD_tudor"/>
    <property type="match status" value="1"/>
</dbReference>
<dbReference type="GO" id="GO:0005524">
    <property type="term" value="F:ATP binding"/>
    <property type="evidence" value="ECO:0007669"/>
    <property type="project" value="UniProtKB-UniRule"/>
</dbReference>
<evidence type="ECO:0000259" key="12">
    <source>
        <dbReference type="PROSITE" id="PS51198"/>
    </source>
</evidence>
<dbReference type="InterPro" id="IPR014016">
    <property type="entry name" value="UvrD-like_ATP-bd"/>
</dbReference>
<comment type="catalytic activity">
    <reaction evidence="8">
        <text>Couples ATP hydrolysis with the unwinding of duplex DNA by translocating in the 3'-5' direction.</text>
        <dbReference type="EC" id="5.6.2.4"/>
    </reaction>
</comment>
<dbReference type="Gene3D" id="1.10.486.10">
    <property type="entry name" value="PCRA, domain 4"/>
    <property type="match status" value="1"/>
</dbReference>
<dbReference type="GO" id="GO:0016787">
    <property type="term" value="F:hydrolase activity"/>
    <property type="evidence" value="ECO:0007669"/>
    <property type="project" value="UniProtKB-UniRule"/>
</dbReference>
<dbReference type="FunFam" id="1.10.10.160:FF:000001">
    <property type="entry name" value="ATP-dependent DNA helicase"/>
    <property type="match status" value="1"/>
</dbReference>
<keyword evidence="6" id="KW-0238">DNA-binding</keyword>
<evidence type="ECO:0000256" key="11">
    <source>
        <dbReference type="PROSITE-ProRule" id="PRU00560"/>
    </source>
</evidence>
<reference evidence="14" key="1">
    <citation type="submission" date="2020-07" db="EMBL/GenBank/DDBJ databases">
        <title>Huge and variable diversity of episymbiotic CPR bacteria and DPANN archaea in groundwater ecosystems.</title>
        <authorList>
            <person name="He C.Y."/>
            <person name="Keren R."/>
            <person name="Whittaker M."/>
            <person name="Farag I.F."/>
            <person name="Doudna J."/>
            <person name="Cate J.H.D."/>
            <person name="Banfield J.F."/>
        </authorList>
    </citation>
    <scope>NUCLEOTIDE SEQUENCE</scope>
    <source>
        <strain evidence="14">NC_groundwater_17_Pr7_B-0.1um_64_12</strain>
    </source>
</reference>
<proteinExistence type="inferred from homology"/>
<dbReference type="CDD" id="cd18807">
    <property type="entry name" value="SF1_C_UvrD"/>
    <property type="match status" value="1"/>
</dbReference>
<organism evidence="14 15">
    <name type="scientific">Fimbriimonas ginsengisoli</name>
    <dbReference type="NCBI Taxonomy" id="1005039"/>
    <lineage>
        <taxon>Bacteria</taxon>
        <taxon>Bacillati</taxon>
        <taxon>Armatimonadota</taxon>
        <taxon>Fimbriimonadia</taxon>
        <taxon>Fimbriimonadales</taxon>
        <taxon>Fimbriimonadaceae</taxon>
        <taxon>Fimbriimonas</taxon>
    </lineage>
</organism>
<dbReference type="GO" id="GO:0043138">
    <property type="term" value="F:3'-5' DNA helicase activity"/>
    <property type="evidence" value="ECO:0007669"/>
    <property type="project" value="UniProtKB-EC"/>
</dbReference>
<dbReference type="Gene3D" id="3.40.50.300">
    <property type="entry name" value="P-loop containing nucleotide triphosphate hydrolases"/>
    <property type="match status" value="2"/>
</dbReference>
<dbReference type="InterPro" id="IPR014017">
    <property type="entry name" value="DNA_helicase_UvrD-like_C"/>
</dbReference>
<dbReference type="InterPro" id="IPR027417">
    <property type="entry name" value="P-loop_NTPase"/>
</dbReference>
<dbReference type="CDD" id="cd17932">
    <property type="entry name" value="DEXQc_UvrD"/>
    <property type="match status" value="1"/>
</dbReference>
<dbReference type="PROSITE" id="PS51198">
    <property type="entry name" value="UVRD_HELICASE_ATP_BIND"/>
    <property type="match status" value="1"/>
</dbReference>
<evidence type="ECO:0000313" key="14">
    <source>
        <dbReference type="EMBL" id="MBI1756895.1"/>
    </source>
</evidence>
<feature type="binding site" evidence="11">
    <location>
        <begin position="29"/>
        <end position="36"/>
    </location>
    <ligand>
        <name>ATP</name>
        <dbReference type="ChEBI" id="CHEBI:30616"/>
    </ligand>
</feature>
<feature type="domain" description="UvrD-like helicase C-terminal" evidence="13">
    <location>
        <begin position="287"/>
        <end position="562"/>
    </location>
</feature>
<comment type="caution">
    <text evidence="14">The sequence shown here is derived from an EMBL/GenBank/DDBJ whole genome shotgun (WGS) entry which is preliminary data.</text>
</comment>
<dbReference type="InterPro" id="IPR013986">
    <property type="entry name" value="DExx_box_DNA_helicase_dom_sf"/>
</dbReference>
<protein>
    <recommendedName>
        <fullName evidence="9">DNA 3'-5' helicase</fullName>
        <ecNumber evidence="9">5.6.2.4</ecNumber>
    </recommendedName>
</protein>
<gene>
    <name evidence="14" type="ORF">HYR64_07300</name>
</gene>
<keyword evidence="2 11" id="KW-0547">Nucleotide-binding</keyword>
<evidence type="ECO:0000256" key="9">
    <source>
        <dbReference type="ARBA" id="ARBA00034808"/>
    </source>
</evidence>
<comment type="catalytic activity">
    <reaction evidence="10">
        <text>ATP + H2O = ADP + phosphate + H(+)</text>
        <dbReference type="Rhea" id="RHEA:13065"/>
        <dbReference type="ChEBI" id="CHEBI:15377"/>
        <dbReference type="ChEBI" id="CHEBI:15378"/>
        <dbReference type="ChEBI" id="CHEBI:30616"/>
        <dbReference type="ChEBI" id="CHEBI:43474"/>
        <dbReference type="ChEBI" id="CHEBI:456216"/>
        <dbReference type="EC" id="5.6.2.4"/>
    </reaction>
</comment>
<evidence type="ECO:0000256" key="4">
    <source>
        <dbReference type="ARBA" id="ARBA00022806"/>
    </source>
</evidence>
<name>A0A931LY50_FIMGI</name>
<comment type="similarity">
    <text evidence="1">Belongs to the helicase family. UvrD subfamily.</text>
</comment>